<evidence type="ECO:0000256" key="1">
    <source>
        <dbReference type="SAM" id="Phobius"/>
    </source>
</evidence>
<reference evidence="2 3" key="1">
    <citation type="submission" date="2012-06" db="EMBL/GenBank/DDBJ databases">
        <title>The complete genome of Aequorivita sublithincola DSM 14238.</title>
        <authorList>
            <consortium name="US DOE Joint Genome Institute (JGI-PGF)"/>
            <person name="Lucas S."/>
            <person name="Copeland A."/>
            <person name="Lapidus A."/>
            <person name="Goodwin L."/>
            <person name="Pitluck S."/>
            <person name="Peters L."/>
            <person name="Munk A.C.C."/>
            <person name="Kyrpides N."/>
            <person name="Mavromatis K."/>
            <person name="Pagani I."/>
            <person name="Ivanova N."/>
            <person name="Ovchinnikova G."/>
            <person name="Zeytun A."/>
            <person name="Detter J.C."/>
            <person name="Han C."/>
            <person name="Land M."/>
            <person name="Hauser L."/>
            <person name="Markowitz V."/>
            <person name="Cheng J.-F."/>
            <person name="Hugenholtz P."/>
            <person name="Woyke T."/>
            <person name="Wu D."/>
            <person name="Tindall B."/>
            <person name="Faehnrich R."/>
            <person name="Brambilla E."/>
            <person name="Klenk H.-P."/>
            <person name="Eisen J.A."/>
        </authorList>
    </citation>
    <scope>NUCLEOTIDE SEQUENCE [LARGE SCALE GENOMIC DNA]</scope>
    <source>
        <strain evidence="3">DSM 14238 / LMG 21431 / ACAM 643 / 9-3</strain>
    </source>
</reference>
<evidence type="ECO:0000313" key="2">
    <source>
        <dbReference type="EMBL" id="AFL80702.1"/>
    </source>
</evidence>
<feature type="transmembrane region" description="Helical" evidence="1">
    <location>
        <begin position="104"/>
        <end position="121"/>
    </location>
</feature>
<keyword evidence="1" id="KW-0812">Transmembrane</keyword>
<keyword evidence="1" id="KW-0472">Membrane</keyword>
<feature type="transmembrane region" description="Helical" evidence="1">
    <location>
        <begin position="165"/>
        <end position="188"/>
    </location>
</feature>
<feature type="transmembrane region" description="Helical" evidence="1">
    <location>
        <begin position="68"/>
        <end position="92"/>
    </location>
</feature>
<evidence type="ECO:0000313" key="3">
    <source>
        <dbReference type="Proteomes" id="UP000006049"/>
    </source>
</evidence>
<feature type="transmembrane region" description="Helical" evidence="1">
    <location>
        <begin position="200"/>
        <end position="226"/>
    </location>
</feature>
<dbReference type="OrthoDB" id="1448588at2"/>
<name>I3YUN4_AEQSU</name>
<accession>I3YUN4</accession>
<proteinExistence type="predicted"/>
<evidence type="ECO:0008006" key="4">
    <source>
        <dbReference type="Google" id="ProtNLM"/>
    </source>
</evidence>
<keyword evidence="1" id="KW-1133">Transmembrane helix</keyword>
<feature type="transmembrane region" description="Helical" evidence="1">
    <location>
        <begin position="356"/>
        <end position="389"/>
    </location>
</feature>
<gene>
    <name evidence="2" type="ordered locus">Aeqsu_1206</name>
</gene>
<feature type="transmembrane region" description="Helical" evidence="1">
    <location>
        <begin position="133"/>
        <end position="153"/>
    </location>
</feature>
<dbReference type="KEGG" id="asl:Aeqsu_1206"/>
<feature type="transmembrane region" description="Helical" evidence="1">
    <location>
        <begin position="238"/>
        <end position="262"/>
    </location>
</feature>
<dbReference type="EMBL" id="CP003280">
    <property type="protein sequence ID" value="AFL80702.1"/>
    <property type="molecule type" value="Genomic_DNA"/>
</dbReference>
<dbReference type="Proteomes" id="UP000006049">
    <property type="component" value="Chromosome"/>
</dbReference>
<dbReference type="RefSeq" id="WP_014781960.1">
    <property type="nucleotide sequence ID" value="NC_018013.1"/>
</dbReference>
<dbReference type="AlphaFoldDB" id="I3YUN4"/>
<dbReference type="eggNOG" id="ENOG5033089">
    <property type="taxonomic scope" value="Bacteria"/>
</dbReference>
<keyword evidence="3" id="KW-1185">Reference proteome</keyword>
<protein>
    <recommendedName>
        <fullName evidence="4">Lipid A core-O-antigen ligase-like enyme</fullName>
    </recommendedName>
</protein>
<feature type="transmembrane region" description="Helical" evidence="1">
    <location>
        <begin position="325"/>
        <end position="344"/>
    </location>
</feature>
<dbReference type="HOGENOM" id="CLU_673754_0_0_10"/>
<dbReference type="STRING" id="746697.Aeqsu_1206"/>
<feature type="transmembrane region" description="Helical" evidence="1">
    <location>
        <begin position="40"/>
        <end position="61"/>
    </location>
</feature>
<feature type="transmembrane region" description="Helical" evidence="1">
    <location>
        <begin position="7"/>
        <end position="25"/>
    </location>
</feature>
<sequence>MIIKNKRIAIISMGIMAIAFTLFYFSDGMGKYLLKEEAGFFRYSAIIKAIFEILILGYAVLTLRKAKFSILIVLFILLVSFLIGQFFLSLNFSEINFFENFNTLFKYFFPFIFFLLALDILQSKSYPFLLLKVYKFIMTLNGIFIITGLILGIEVFKTYPGPWRFGYDGLIFAQNEASFIFIFALTIVYYRRYYLNIKEFFFWFILFTSLVVATKAVFLYFIFLLFFHIFKKVSFKNILTFGVSSIVIGYFLFSTLINKIILNSYNTFMYMYYKEGLTFALFSGRNVYIQDKLYPLIFEYWSIPNYIFGGQDVVAHYIEMGFLDLLLFFGIAGSIIYLYVFYRIFRLLPFEKYFKLFFGIVFFLIVATAGHFFESGIAGIHFMMMLLLLSKYGDKLELNLENHEFERR</sequence>
<organism evidence="2 3">
    <name type="scientific">Aequorivita sublithincola (strain DSM 14238 / LMG 21431 / ACAM 643 / 9-3)</name>
    <dbReference type="NCBI Taxonomy" id="746697"/>
    <lineage>
        <taxon>Bacteria</taxon>
        <taxon>Pseudomonadati</taxon>
        <taxon>Bacteroidota</taxon>
        <taxon>Flavobacteriia</taxon>
        <taxon>Flavobacteriales</taxon>
        <taxon>Flavobacteriaceae</taxon>
        <taxon>Aequorivita</taxon>
    </lineage>
</organism>